<organism evidence="5 6">
    <name type="scientific">Actinomadura chibensis</name>
    <dbReference type="NCBI Taxonomy" id="392828"/>
    <lineage>
        <taxon>Bacteria</taxon>
        <taxon>Bacillati</taxon>
        <taxon>Actinomycetota</taxon>
        <taxon>Actinomycetes</taxon>
        <taxon>Streptosporangiales</taxon>
        <taxon>Thermomonosporaceae</taxon>
        <taxon>Actinomadura</taxon>
    </lineage>
</organism>
<dbReference type="Pfam" id="PF00501">
    <property type="entry name" value="AMP-binding"/>
    <property type="match status" value="1"/>
</dbReference>
<accession>A0A5D0N9U3</accession>
<comment type="similarity">
    <text evidence="1">Belongs to the ATP-dependent AMP-binding enzyme family.</text>
</comment>
<evidence type="ECO:0000256" key="2">
    <source>
        <dbReference type="ARBA" id="ARBA00022598"/>
    </source>
</evidence>
<dbReference type="GO" id="GO:0016877">
    <property type="term" value="F:ligase activity, forming carbon-sulfur bonds"/>
    <property type="evidence" value="ECO:0007669"/>
    <property type="project" value="UniProtKB-ARBA"/>
</dbReference>
<name>A0A5D0N9U3_9ACTN</name>
<evidence type="ECO:0000313" key="6">
    <source>
        <dbReference type="Proteomes" id="UP000323380"/>
    </source>
</evidence>
<evidence type="ECO:0000259" key="4">
    <source>
        <dbReference type="Pfam" id="PF13193"/>
    </source>
</evidence>
<dbReference type="InterPro" id="IPR050237">
    <property type="entry name" value="ATP-dep_AMP-bd_enzyme"/>
</dbReference>
<dbReference type="FunFam" id="3.30.300.30:FF:000008">
    <property type="entry name" value="2,3-dihydroxybenzoate-AMP ligase"/>
    <property type="match status" value="1"/>
</dbReference>
<gene>
    <name evidence="5" type="ORF">FXF69_36825</name>
</gene>
<dbReference type="Gene3D" id="3.40.50.12780">
    <property type="entry name" value="N-terminal domain of ligase-like"/>
    <property type="match status" value="1"/>
</dbReference>
<feature type="domain" description="AMP-binding enzyme C-terminal" evidence="4">
    <location>
        <begin position="452"/>
        <end position="526"/>
    </location>
</feature>
<dbReference type="InterPro" id="IPR045851">
    <property type="entry name" value="AMP-bd_C_sf"/>
</dbReference>
<dbReference type="NCBIfam" id="NF004837">
    <property type="entry name" value="PRK06187.1"/>
    <property type="match status" value="1"/>
</dbReference>
<dbReference type="EMBL" id="VSFG01000011">
    <property type="protein sequence ID" value="TYB41089.1"/>
    <property type="molecule type" value="Genomic_DNA"/>
</dbReference>
<reference evidence="5 6" key="1">
    <citation type="submission" date="2019-08" db="EMBL/GenBank/DDBJ databases">
        <title>Actinomadura sp. nov. CYP1-5 isolated from mountain soil.</title>
        <authorList>
            <person name="Songsumanus A."/>
            <person name="Kuncharoen N."/>
            <person name="Kudo T."/>
            <person name="Yuki M."/>
            <person name="Igarashi Y."/>
            <person name="Tanasupawat S."/>
        </authorList>
    </citation>
    <scope>NUCLEOTIDE SEQUENCE [LARGE SCALE GENOMIC DNA]</scope>
    <source>
        <strain evidence="5 6">JCM 14158</strain>
    </source>
</reference>
<keyword evidence="6" id="KW-1185">Reference proteome</keyword>
<evidence type="ECO:0000313" key="5">
    <source>
        <dbReference type="EMBL" id="TYB41089.1"/>
    </source>
</evidence>
<dbReference type="STRING" id="1220554.GCA_001552135_06234"/>
<protein>
    <submittedName>
        <fullName evidence="5">Long-chain fatty acid--CoA ligase</fullName>
    </submittedName>
</protein>
<dbReference type="CDD" id="cd12119">
    <property type="entry name" value="ttLC_FACS_AlkK_like"/>
    <property type="match status" value="1"/>
</dbReference>
<proteinExistence type="inferred from homology"/>
<dbReference type="Proteomes" id="UP000323380">
    <property type="component" value="Unassembled WGS sequence"/>
</dbReference>
<comment type="caution">
    <text evidence="5">The sequence shown here is derived from an EMBL/GenBank/DDBJ whole genome shotgun (WGS) entry which is preliminary data.</text>
</comment>
<sequence>MRSTMRSWPLTVSSILRHAASVNGDRVIVTRTGEGVRTRTFAETAARAARLAHGLRALGVAGDERVATFQWNNAEHVEAYVGVPSMGAVLHTLNVRLPPEQIEFIVAHARDRVVIADAALAGSLAPMLPRMGTVEHVVVVGEAGPPALEALAASGKAVHDYEELLAAAPPPGDWPEVDEDTGAMMCYTSGTTGDPRGVVYSHRSIYLQGMAVTTAGGMGIGPSDRVLAVVPMFHANAWGMIHAALMAGADLVMPDRHLQAPVLAALIADERVSVTAGVPTVWADLLRYADEGGEVRLDGIRAIFSGGSAVPETLMRRYHDEYGVDLIQAFGMTETSPVVAVAHPPRDREPGSPGYWDYRGRAGRILAGVEARITAADGTVLPPGSAVAGEIEFRGPWVTGAYHGAAGTDRFNQGWLRSGDVGAISSDGYLAVSDRTKDVIKSGGEWISSVALENVLLTCGEVAEAAVVAIPDPLWGERPLACVVLRDGARAAAADLHGRLADRLPRWQVPEYWTFVESLPRTSVGKYDKKRLRLARERGELLIVELPGPQRRSG</sequence>
<evidence type="ECO:0000256" key="1">
    <source>
        <dbReference type="ARBA" id="ARBA00006432"/>
    </source>
</evidence>
<dbReference type="PANTHER" id="PTHR43767:SF11">
    <property type="entry name" value="MEDIUM-CHAIN-FATTY-ACID--COA LIGASE"/>
    <property type="match status" value="1"/>
</dbReference>
<dbReference type="Pfam" id="PF13193">
    <property type="entry name" value="AMP-binding_C"/>
    <property type="match status" value="1"/>
</dbReference>
<dbReference type="InterPro" id="IPR020845">
    <property type="entry name" value="AMP-binding_CS"/>
</dbReference>
<feature type="domain" description="AMP-dependent synthetase/ligase" evidence="3">
    <location>
        <begin position="17"/>
        <end position="402"/>
    </location>
</feature>
<dbReference type="Gene3D" id="3.30.300.30">
    <property type="match status" value="1"/>
</dbReference>
<dbReference type="SUPFAM" id="SSF56801">
    <property type="entry name" value="Acetyl-CoA synthetase-like"/>
    <property type="match status" value="1"/>
</dbReference>
<evidence type="ECO:0000259" key="3">
    <source>
        <dbReference type="Pfam" id="PF00501"/>
    </source>
</evidence>
<dbReference type="InterPro" id="IPR042099">
    <property type="entry name" value="ANL_N_sf"/>
</dbReference>
<dbReference type="PROSITE" id="PS00455">
    <property type="entry name" value="AMP_BINDING"/>
    <property type="match status" value="1"/>
</dbReference>
<keyword evidence="2 5" id="KW-0436">Ligase</keyword>
<dbReference type="InterPro" id="IPR000873">
    <property type="entry name" value="AMP-dep_synth/lig_dom"/>
</dbReference>
<dbReference type="AlphaFoldDB" id="A0A5D0N9U3"/>
<dbReference type="PANTHER" id="PTHR43767">
    <property type="entry name" value="LONG-CHAIN-FATTY-ACID--COA LIGASE"/>
    <property type="match status" value="1"/>
</dbReference>
<dbReference type="InterPro" id="IPR025110">
    <property type="entry name" value="AMP-bd_C"/>
</dbReference>